<dbReference type="InterPro" id="IPR002142">
    <property type="entry name" value="Peptidase_S49"/>
</dbReference>
<proteinExistence type="inferred from homology"/>
<dbReference type="PANTHER" id="PTHR42987">
    <property type="entry name" value="PEPTIDASE S49"/>
    <property type="match status" value="1"/>
</dbReference>
<dbReference type="Gene3D" id="6.20.330.10">
    <property type="match status" value="1"/>
</dbReference>
<evidence type="ECO:0000256" key="1">
    <source>
        <dbReference type="ARBA" id="ARBA00008683"/>
    </source>
</evidence>
<dbReference type="InterPro" id="IPR029045">
    <property type="entry name" value="ClpP/crotonase-like_dom_sf"/>
</dbReference>
<evidence type="ECO:0000256" key="3">
    <source>
        <dbReference type="ARBA" id="ARBA00022801"/>
    </source>
</evidence>
<dbReference type="OrthoDB" id="9764363at2"/>
<evidence type="ECO:0000313" key="7">
    <source>
        <dbReference type="Proteomes" id="UP000236884"/>
    </source>
</evidence>
<keyword evidence="4" id="KW-0720">Serine protease</keyword>
<keyword evidence="2" id="KW-0645">Protease</keyword>
<dbReference type="Gene3D" id="3.90.226.10">
    <property type="entry name" value="2-enoyl-CoA Hydratase, Chain A, domain 1"/>
    <property type="match status" value="1"/>
</dbReference>
<dbReference type="GO" id="GO:0006508">
    <property type="term" value="P:proteolysis"/>
    <property type="evidence" value="ECO:0007669"/>
    <property type="project" value="UniProtKB-KW"/>
</dbReference>
<organism evidence="6 7">
    <name type="scientific">Variibacter gotjawalensis</name>
    <dbReference type="NCBI Taxonomy" id="1333996"/>
    <lineage>
        <taxon>Bacteria</taxon>
        <taxon>Pseudomonadati</taxon>
        <taxon>Pseudomonadota</taxon>
        <taxon>Alphaproteobacteria</taxon>
        <taxon>Hyphomicrobiales</taxon>
        <taxon>Nitrobacteraceae</taxon>
        <taxon>Variibacter</taxon>
    </lineage>
</organism>
<dbReference type="SUPFAM" id="SSF52096">
    <property type="entry name" value="ClpP/crotonase"/>
    <property type="match status" value="1"/>
</dbReference>
<dbReference type="Pfam" id="PF01343">
    <property type="entry name" value="Peptidase_S49"/>
    <property type="match status" value="1"/>
</dbReference>
<accession>A0A0S3PT51</accession>
<evidence type="ECO:0000256" key="2">
    <source>
        <dbReference type="ARBA" id="ARBA00022670"/>
    </source>
</evidence>
<comment type="similarity">
    <text evidence="1">Belongs to the peptidase S49 family.</text>
</comment>
<dbReference type="AlphaFoldDB" id="A0A0S3PT51"/>
<evidence type="ECO:0000256" key="4">
    <source>
        <dbReference type="ARBA" id="ARBA00022825"/>
    </source>
</evidence>
<dbReference type="InterPro" id="IPR047272">
    <property type="entry name" value="S49_SppA_C"/>
</dbReference>
<dbReference type="EMBL" id="AP014946">
    <property type="protein sequence ID" value="BAT59059.1"/>
    <property type="molecule type" value="Genomic_DNA"/>
</dbReference>
<dbReference type="EC" id="3.4.21.-" evidence="6"/>
<evidence type="ECO:0000313" key="6">
    <source>
        <dbReference type="EMBL" id="BAT59059.1"/>
    </source>
</evidence>
<dbReference type="Proteomes" id="UP000236884">
    <property type="component" value="Chromosome"/>
</dbReference>
<gene>
    <name evidence="6" type="primary">sppA_1</name>
    <name evidence="6" type="ORF">GJW-30_1_01588</name>
</gene>
<feature type="domain" description="Peptidase S49" evidence="5">
    <location>
        <begin position="96"/>
        <end position="236"/>
    </location>
</feature>
<name>A0A0S3PT51_9BRAD</name>
<keyword evidence="3 6" id="KW-0378">Hydrolase</keyword>
<reference evidence="6 7" key="1">
    <citation type="submission" date="2015-08" db="EMBL/GenBank/DDBJ databases">
        <title>Investigation of the bacterial diversity of lava forest soil.</title>
        <authorList>
            <person name="Lee J.S."/>
        </authorList>
    </citation>
    <scope>NUCLEOTIDE SEQUENCE [LARGE SCALE GENOMIC DNA]</scope>
    <source>
        <strain evidence="6 7">GJW-30</strain>
    </source>
</reference>
<dbReference type="KEGG" id="vgo:GJW-30_1_01588"/>
<dbReference type="PANTHER" id="PTHR42987:SF8">
    <property type="entry name" value="PROTEINASE"/>
    <property type="match status" value="1"/>
</dbReference>
<dbReference type="RefSeq" id="WP_096353911.1">
    <property type="nucleotide sequence ID" value="NZ_AP014946.1"/>
</dbReference>
<evidence type="ECO:0000259" key="5">
    <source>
        <dbReference type="Pfam" id="PF01343"/>
    </source>
</evidence>
<dbReference type="GO" id="GO:0008236">
    <property type="term" value="F:serine-type peptidase activity"/>
    <property type="evidence" value="ECO:0007669"/>
    <property type="project" value="UniProtKB-KW"/>
</dbReference>
<keyword evidence="7" id="KW-1185">Reference proteome</keyword>
<sequence length="293" mass="30976">MTETSLTDQAIKTLRGVLPRRFRSDIARVPVVKLSGAIGISGPLRPGLSISGVAKVLDRAFSVKGAKAVALVINSPGGSATQSHLIFTRIRALAEEKQLKVIAFVEDVAASGGYMIACAADEIIADPNSIVGSIGVVGGSFGAYKLLEKIGVERRLYTSGENKAMLDPFLPEKPDDVRRLKAIQQEIHDGFIGLVKDSRGARLAPSEDLFTGEYWTGRTALGLGLIDGLGDIRSTLRERFGDKVEMPLITPPRSLLGRAPGGVSSALDGIGAGVAGDIVATLDERALWARYGL</sequence>
<dbReference type="CDD" id="cd07023">
    <property type="entry name" value="S49_Sppa_N_C"/>
    <property type="match status" value="1"/>
</dbReference>
<protein>
    <submittedName>
        <fullName evidence="6">Putative signal peptide peptidase SppA</fullName>
        <ecNumber evidence="6">3.4.21.-</ecNumber>
    </submittedName>
</protein>